<dbReference type="Proteomes" id="UP000749471">
    <property type="component" value="Unassembled WGS sequence"/>
</dbReference>
<dbReference type="Pfam" id="PF13580">
    <property type="entry name" value="SIS_2"/>
    <property type="match status" value="1"/>
</dbReference>
<dbReference type="InterPro" id="IPR035472">
    <property type="entry name" value="RpiR-like_SIS"/>
</dbReference>
<keyword evidence="3" id="KW-1185">Reference proteome</keyword>
<evidence type="ECO:0000313" key="3">
    <source>
        <dbReference type="Proteomes" id="UP000749471"/>
    </source>
</evidence>
<dbReference type="InterPro" id="IPR001347">
    <property type="entry name" value="SIS_dom"/>
</dbReference>
<dbReference type="PROSITE" id="PS51464">
    <property type="entry name" value="SIS"/>
    <property type="match status" value="1"/>
</dbReference>
<dbReference type="EMBL" id="JAHLPM010000001">
    <property type="protein sequence ID" value="MBU5436846.1"/>
    <property type="molecule type" value="Genomic_DNA"/>
</dbReference>
<proteinExistence type="predicted"/>
<dbReference type="PANTHER" id="PTHR30390:SF7">
    <property type="entry name" value="PHOSPHOHEPTOSE ISOMERASE"/>
    <property type="match status" value="1"/>
</dbReference>
<reference evidence="2 3" key="1">
    <citation type="submission" date="2021-06" db="EMBL/GenBank/DDBJ databases">
        <authorList>
            <person name="Sun Q."/>
            <person name="Li D."/>
        </authorList>
    </citation>
    <scope>NUCLEOTIDE SEQUENCE [LARGE SCALE GENOMIC DNA]</scope>
    <source>
        <strain evidence="2 3">MSJ-40</strain>
    </source>
</reference>
<feature type="domain" description="SIS" evidence="1">
    <location>
        <begin position="32"/>
        <end position="204"/>
    </location>
</feature>
<organism evidence="2 3">
    <name type="scientific">Tissierella simiarum</name>
    <dbReference type="NCBI Taxonomy" id="2841534"/>
    <lineage>
        <taxon>Bacteria</taxon>
        <taxon>Bacillati</taxon>
        <taxon>Bacillota</taxon>
        <taxon>Tissierellia</taxon>
        <taxon>Tissierellales</taxon>
        <taxon>Tissierellaceae</taxon>
        <taxon>Tissierella</taxon>
    </lineage>
</organism>
<dbReference type="PANTHER" id="PTHR30390">
    <property type="entry name" value="SEDOHEPTULOSE 7-PHOSPHATE ISOMERASE / DNAA INITIATOR-ASSOCIATING FACTOR FOR REPLICATION INITIATION"/>
    <property type="match status" value="1"/>
</dbReference>
<name>A0ABS6E1S3_9FIRM</name>
<sequence>MGYELYFNVIEEMIRDVKETQENSIKKAGEIIADSIMAGGIIQAFGSGHSYAGAIEIAGRAGGLIPAKVLEEPSRGRYEVVEGVGTKFMEQADIRDNDCFVLISNSGRNPLIVEIADIVKQKGNKIIAVTSLDISRTMTSRHSSGKKLYDFADVVLDNRGVEGDAAVSLSGMPNRICGTSSITAAILLNASVLEAVEIMLSKGYTPPVYMSENVDGGPDYNKRLVEEYADRLYRR</sequence>
<evidence type="ECO:0000259" key="1">
    <source>
        <dbReference type="PROSITE" id="PS51464"/>
    </source>
</evidence>
<evidence type="ECO:0000313" key="2">
    <source>
        <dbReference type="EMBL" id="MBU5436846.1"/>
    </source>
</evidence>
<dbReference type="CDD" id="cd05013">
    <property type="entry name" value="SIS_RpiR"/>
    <property type="match status" value="1"/>
</dbReference>
<accession>A0ABS6E1S3</accession>
<comment type="caution">
    <text evidence="2">The sequence shown here is derived from an EMBL/GenBank/DDBJ whole genome shotgun (WGS) entry which is preliminary data.</text>
</comment>
<dbReference type="NCBIfam" id="NF002805">
    <property type="entry name" value="PRK02947.1"/>
    <property type="match status" value="1"/>
</dbReference>
<gene>
    <name evidence="2" type="ORF">KQI42_02430</name>
</gene>
<dbReference type="RefSeq" id="WP_216516342.1">
    <property type="nucleotide sequence ID" value="NZ_JAHLPM010000001.1"/>
</dbReference>
<protein>
    <submittedName>
        <fullName evidence="2">SIS domain-containing protein</fullName>
    </submittedName>
</protein>
<dbReference type="InterPro" id="IPR050099">
    <property type="entry name" value="SIS_GmhA/DiaA_subfam"/>
</dbReference>